<evidence type="ECO:0000313" key="2">
    <source>
        <dbReference type="Proteomes" id="UP000824221"/>
    </source>
</evidence>
<comment type="caution">
    <text evidence="1">The sequence shown here is derived from an EMBL/GenBank/DDBJ whole genome shotgun (WGS) entry which is preliminary data.</text>
</comment>
<dbReference type="PIRSF" id="PIRSF039032">
    <property type="entry name" value="HigB-2"/>
    <property type="match status" value="1"/>
</dbReference>
<proteinExistence type="predicted"/>
<name>A0A9D2H1P9_9FIRM</name>
<dbReference type="EMBL" id="DXAJ01000033">
    <property type="protein sequence ID" value="HJA02134.1"/>
    <property type="molecule type" value="Genomic_DNA"/>
</dbReference>
<reference evidence="1" key="2">
    <citation type="submission" date="2021-04" db="EMBL/GenBank/DDBJ databases">
        <authorList>
            <person name="Gilroy R."/>
        </authorList>
    </citation>
    <scope>NUCLEOTIDE SEQUENCE</scope>
    <source>
        <strain evidence="1">CHK156-179</strain>
    </source>
</reference>
<dbReference type="Proteomes" id="UP000824221">
    <property type="component" value="Unassembled WGS sequence"/>
</dbReference>
<accession>A0A9D2H1P9</accession>
<organism evidence="1 2">
    <name type="scientific">Candidatus Gallimonas gallistercoris</name>
    <dbReference type="NCBI Taxonomy" id="2838602"/>
    <lineage>
        <taxon>Bacteria</taxon>
        <taxon>Bacillati</taxon>
        <taxon>Bacillota</taxon>
        <taxon>Clostridia</taxon>
        <taxon>Candidatus Gallimonas</taxon>
    </lineage>
</organism>
<dbReference type="AlphaFoldDB" id="A0A9D2H1P9"/>
<gene>
    <name evidence="1" type="ORF">H9797_01985</name>
</gene>
<reference evidence="1" key="1">
    <citation type="journal article" date="2021" name="PeerJ">
        <title>Extensive microbial diversity within the chicken gut microbiome revealed by metagenomics and culture.</title>
        <authorList>
            <person name="Gilroy R."/>
            <person name="Ravi A."/>
            <person name="Getino M."/>
            <person name="Pursley I."/>
            <person name="Horton D.L."/>
            <person name="Alikhan N.F."/>
            <person name="Baker D."/>
            <person name="Gharbi K."/>
            <person name="Hall N."/>
            <person name="Watson M."/>
            <person name="Adriaenssens E.M."/>
            <person name="Foster-Nyarko E."/>
            <person name="Jarju S."/>
            <person name="Secka A."/>
            <person name="Antonio M."/>
            <person name="Oren A."/>
            <person name="Chaudhuri R.R."/>
            <person name="La Ragione R."/>
            <person name="Hildebrand F."/>
            <person name="Pallen M.J."/>
        </authorList>
    </citation>
    <scope>NUCLEOTIDE SEQUENCE</scope>
    <source>
        <strain evidence="1">CHK156-179</strain>
    </source>
</reference>
<evidence type="ECO:0000313" key="1">
    <source>
        <dbReference type="EMBL" id="HJA02134.1"/>
    </source>
</evidence>
<dbReference type="InterPro" id="IPR009387">
    <property type="entry name" value="HigB-2"/>
</dbReference>
<protein>
    <submittedName>
        <fullName evidence="1">Type II toxin-antitoxin system RelE/ParE family toxin</fullName>
    </submittedName>
</protein>
<dbReference type="Pfam" id="PF06296">
    <property type="entry name" value="RelE"/>
    <property type="match status" value="1"/>
</dbReference>
<sequence length="114" mass="13356">MKRSFVELPIFKSRWEALGLNEEDLLRLQIELLADPKAGDVMQGTGGVRKMRFAFEHRGKSGGVRVIYVDFEVYEKIYLLTAYTKNEKDNLTKKERSEIKQLIEVLEQQLRDHL</sequence>